<proteinExistence type="predicted"/>
<dbReference type="EMBL" id="AZBU02000010">
    <property type="protein sequence ID" value="TKR62131.1"/>
    <property type="molecule type" value="Genomic_DNA"/>
</dbReference>
<evidence type="ECO:0000313" key="3">
    <source>
        <dbReference type="EMBL" id="TKR62131.1"/>
    </source>
</evidence>
<evidence type="ECO:0000256" key="2">
    <source>
        <dbReference type="SAM" id="Phobius"/>
    </source>
</evidence>
<evidence type="ECO:0000313" key="4">
    <source>
        <dbReference type="Proteomes" id="UP000298663"/>
    </source>
</evidence>
<dbReference type="Proteomes" id="UP000298663">
    <property type="component" value="Unassembled WGS sequence"/>
</dbReference>
<sequence>MAERTATAPEQLSDKQLEQVYHTICSPCGVGSRTSATRVDFTATVEPKIGSNETPILNEAPPDFRCCPYVPSIQPYCCSQPCHEVNRREGFLSQRGRTRDTRSNHDQGTALGEQETLVDKKPALKPQPKEKKTAPKRSWSLPRPGMKRLTTTLVGIQFAMLLVYRFYYYDIEA</sequence>
<reference evidence="3 4" key="1">
    <citation type="journal article" date="2015" name="Genome Biol.">
        <title>Comparative genomics of Steinernema reveals deeply conserved gene regulatory networks.</title>
        <authorList>
            <person name="Dillman A.R."/>
            <person name="Macchietto M."/>
            <person name="Porter C.F."/>
            <person name="Rogers A."/>
            <person name="Williams B."/>
            <person name="Antoshechkin I."/>
            <person name="Lee M.M."/>
            <person name="Goodwin Z."/>
            <person name="Lu X."/>
            <person name="Lewis E.E."/>
            <person name="Goodrich-Blair H."/>
            <person name="Stock S.P."/>
            <person name="Adams B.J."/>
            <person name="Sternberg P.W."/>
            <person name="Mortazavi A."/>
        </authorList>
    </citation>
    <scope>NUCLEOTIDE SEQUENCE [LARGE SCALE GENOMIC DNA]</scope>
    <source>
        <strain evidence="3 4">ALL</strain>
    </source>
</reference>
<keyword evidence="2" id="KW-0472">Membrane</keyword>
<accession>A0A4U5M0G2</accession>
<comment type="caution">
    <text evidence="3">The sequence shown here is derived from an EMBL/GenBank/DDBJ whole genome shotgun (WGS) entry which is preliminary data.</text>
</comment>
<keyword evidence="4" id="KW-1185">Reference proteome</keyword>
<protein>
    <submittedName>
        <fullName evidence="3">Uncharacterized protein</fullName>
    </submittedName>
</protein>
<name>A0A4U5M0G2_STECR</name>
<gene>
    <name evidence="3" type="ORF">L596_026129</name>
</gene>
<reference evidence="3 4" key="2">
    <citation type="journal article" date="2019" name="G3 (Bethesda)">
        <title>Hybrid Assembly of the Genome of the Entomopathogenic Nematode Steinernema carpocapsae Identifies the X-Chromosome.</title>
        <authorList>
            <person name="Serra L."/>
            <person name="Macchietto M."/>
            <person name="Macias-Munoz A."/>
            <person name="McGill C.J."/>
            <person name="Rodriguez I.M."/>
            <person name="Rodriguez B."/>
            <person name="Murad R."/>
            <person name="Mortazavi A."/>
        </authorList>
    </citation>
    <scope>NUCLEOTIDE SEQUENCE [LARGE SCALE GENOMIC DNA]</scope>
    <source>
        <strain evidence="3 4">ALL</strain>
    </source>
</reference>
<organism evidence="3 4">
    <name type="scientific">Steinernema carpocapsae</name>
    <name type="common">Entomopathogenic nematode</name>
    <dbReference type="NCBI Taxonomy" id="34508"/>
    <lineage>
        <taxon>Eukaryota</taxon>
        <taxon>Metazoa</taxon>
        <taxon>Ecdysozoa</taxon>
        <taxon>Nematoda</taxon>
        <taxon>Chromadorea</taxon>
        <taxon>Rhabditida</taxon>
        <taxon>Tylenchina</taxon>
        <taxon>Panagrolaimomorpha</taxon>
        <taxon>Strongyloidoidea</taxon>
        <taxon>Steinernematidae</taxon>
        <taxon>Steinernema</taxon>
    </lineage>
</organism>
<keyword evidence="2" id="KW-1133">Transmembrane helix</keyword>
<feature type="transmembrane region" description="Helical" evidence="2">
    <location>
        <begin position="149"/>
        <end position="167"/>
    </location>
</feature>
<feature type="region of interest" description="Disordered" evidence="1">
    <location>
        <begin position="93"/>
        <end position="143"/>
    </location>
</feature>
<feature type="compositionally biased region" description="Basic and acidic residues" evidence="1">
    <location>
        <begin position="117"/>
        <end position="133"/>
    </location>
</feature>
<evidence type="ECO:0000256" key="1">
    <source>
        <dbReference type="SAM" id="MobiDB-lite"/>
    </source>
</evidence>
<keyword evidence="2" id="KW-0812">Transmembrane</keyword>
<dbReference type="AlphaFoldDB" id="A0A4U5M0G2"/>